<evidence type="ECO:0000313" key="1">
    <source>
        <dbReference type="EMBL" id="GFT89995.1"/>
    </source>
</evidence>
<dbReference type="Proteomes" id="UP000887013">
    <property type="component" value="Unassembled WGS sequence"/>
</dbReference>
<dbReference type="EMBL" id="BMAW01120600">
    <property type="protein sequence ID" value="GFT89995.1"/>
    <property type="molecule type" value="Genomic_DNA"/>
</dbReference>
<gene>
    <name evidence="1" type="ORF">NPIL_59181</name>
</gene>
<name>A0A8X6PYB9_NEPPI</name>
<evidence type="ECO:0000313" key="2">
    <source>
        <dbReference type="Proteomes" id="UP000887013"/>
    </source>
</evidence>
<proteinExistence type="predicted"/>
<dbReference type="AlphaFoldDB" id="A0A8X6PYB9"/>
<reference evidence="1" key="1">
    <citation type="submission" date="2020-08" db="EMBL/GenBank/DDBJ databases">
        <title>Multicomponent nature underlies the extraordinary mechanical properties of spider dragline silk.</title>
        <authorList>
            <person name="Kono N."/>
            <person name="Nakamura H."/>
            <person name="Mori M."/>
            <person name="Yoshida Y."/>
            <person name="Ohtoshi R."/>
            <person name="Malay A.D."/>
            <person name="Moran D.A.P."/>
            <person name="Tomita M."/>
            <person name="Numata K."/>
            <person name="Arakawa K."/>
        </authorList>
    </citation>
    <scope>NUCLEOTIDE SEQUENCE</scope>
</reference>
<keyword evidence="2" id="KW-1185">Reference proteome</keyword>
<protein>
    <submittedName>
        <fullName evidence="1">Uncharacterized protein</fullName>
    </submittedName>
</protein>
<organism evidence="1 2">
    <name type="scientific">Nephila pilipes</name>
    <name type="common">Giant wood spider</name>
    <name type="synonym">Nephila maculata</name>
    <dbReference type="NCBI Taxonomy" id="299642"/>
    <lineage>
        <taxon>Eukaryota</taxon>
        <taxon>Metazoa</taxon>
        <taxon>Ecdysozoa</taxon>
        <taxon>Arthropoda</taxon>
        <taxon>Chelicerata</taxon>
        <taxon>Arachnida</taxon>
        <taxon>Araneae</taxon>
        <taxon>Araneomorphae</taxon>
        <taxon>Entelegynae</taxon>
        <taxon>Araneoidea</taxon>
        <taxon>Nephilidae</taxon>
        <taxon>Nephila</taxon>
    </lineage>
</organism>
<comment type="caution">
    <text evidence="1">The sequence shown here is derived from an EMBL/GenBank/DDBJ whole genome shotgun (WGS) entry which is preliminary data.</text>
</comment>
<accession>A0A8X6PYB9</accession>
<sequence>MEFNLNLHQRELILSQLNFRTLRLPKTLSYRSVVNPKCIRWTKQDLEFIRASRITTLGLHIKFCSIRYYEVT</sequence>